<evidence type="ECO:0008006" key="4">
    <source>
        <dbReference type="Google" id="ProtNLM"/>
    </source>
</evidence>
<dbReference type="Proteomes" id="UP000239895">
    <property type="component" value="Unassembled WGS sequence"/>
</dbReference>
<protein>
    <recommendedName>
        <fullName evidence="4">Lipoprotein</fullName>
    </recommendedName>
</protein>
<comment type="caution">
    <text evidence="2">The sequence shown here is derived from an EMBL/GenBank/DDBJ whole genome shotgun (WGS) entry which is preliminary data.</text>
</comment>
<sequence>MRTAAVTGLGVVVALGLAACVGDPAGGPPPAVVPTPSATQVHGRWPDSDDTAQPPPFEVRTGHDALLLYPFTYCYRQGCADGVDDDPPSVGNPPEMFVHVPVAEFDELTVSLTPDADDAARPVPANVAELGDGWWRVTLRGLAGDHRLTLFAVGDGAGDMVADVRWGTTDDGPTGTATP</sequence>
<feature type="chain" id="PRO_5046404659" description="Lipoprotein" evidence="1">
    <location>
        <begin position="19"/>
        <end position="179"/>
    </location>
</feature>
<keyword evidence="1" id="KW-0732">Signal</keyword>
<reference evidence="2 3" key="1">
    <citation type="submission" date="2018-03" db="EMBL/GenBank/DDBJ databases">
        <title>Comparative analysis of microorganisms from saline springs in Andes Mountain Range, Colombia.</title>
        <authorList>
            <person name="Rubin E."/>
        </authorList>
    </citation>
    <scope>NUCLEOTIDE SEQUENCE [LARGE SCALE GENOMIC DNA]</scope>
    <source>
        <strain evidence="2 3">CG 23</strain>
    </source>
</reference>
<dbReference type="PROSITE" id="PS51257">
    <property type="entry name" value="PROKAR_LIPOPROTEIN"/>
    <property type="match status" value="1"/>
</dbReference>
<gene>
    <name evidence="2" type="ORF">BCL65_10899</name>
</gene>
<evidence type="ECO:0000313" key="3">
    <source>
        <dbReference type="Proteomes" id="UP000239895"/>
    </source>
</evidence>
<dbReference type="EMBL" id="PVTX01000008">
    <property type="protein sequence ID" value="PRZ05120.1"/>
    <property type="molecule type" value="Genomic_DNA"/>
</dbReference>
<name>A0ABX5EEV0_9MICO</name>
<keyword evidence="3" id="KW-1185">Reference proteome</keyword>
<evidence type="ECO:0000256" key="1">
    <source>
        <dbReference type="SAM" id="SignalP"/>
    </source>
</evidence>
<feature type="signal peptide" evidence="1">
    <location>
        <begin position="1"/>
        <end position="18"/>
    </location>
</feature>
<organism evidence="2 3">
    <name type="scientific">Isoptericola halotolerans</name>
    <dbReference type="NCBI Taxonomy" id="300560"/>
    <lineage>
        <taxon>Bacteria</taxon>
        <taxon>Bacillati</taxon>
        <taxon>Actinomycetota</taxon>
        <taxon>Actinomycetes</taxon>
        <taxon>Micrococcales</taxon>
        <taxon>Promicromonosporaceae</taxon>
        <taxon>Isoptericola</taxon>
    </lineage>
</organism>
<proteinExistence type="predicted"/>
<accession>A0ABX5EEV0</accession>
<dbReference type="RefSeq" id="WP_106268489.1">
    <property type="nucleotide sequence ID" value="NZ_PVTX01000008.1"/>
</dbReference>
<evidence type="ECO:0000313" key="2">
    <source>
        <dbReference type="EMBL" id="PRZ05120.1"/>
    </source>
</evidence>